<comment type="caution">
    <text evidence="2">The sequence shown here is derived from an EMBL/GenBank/DDBJ whole genome shotgun (WGS) entry which is preliminary data.</text>
</comment>
<gene>
    <name evidence="2" type="ORF">DCF25_06875</name>
</gene>
<protein>
    <recommendedName>
        <fullName evidence="1">Rhamnogalacturonase A/B/Epimerase-like pectate lyase domain-containing protein</fullName>
    </recommendedName>
</protein>
<dbReference type="Pfam" id="PF12708">
    <property type="entry name" value="Pect-lyase_RHGA_epim"/>
    <property type="match status" value="1"/>
</dbReference>
<sequence length="331" mass="35731">MPVSECLQHPGYRRRYCAARRCSGQCHQSVAGSGCGLVGNGRFDNTQALRTCIKKYANLETWENDSITRSPLYFPNGTYLFSDSISWQAFLFLQGQSRDRTILKLTNNAAGFSDNAEPKAFIGFGGNQQDFYGVGFRNIMRNFTLDVCAGNPGAVGLSYYGSNQSNAENILIKTADAQRAGWAGVAERGESCPGLLKNITVEDFDYGLVPASGCTHENITLTQQNTAGIYCTQQSYIGYNTNQDFGWGGGFGVGGRAIALMNLVSENSVPAFDFNPDDAATPSSCGLTLINAQLTEGKAGTAAINTVGPIYARNVHRSRLSGRRLRSVQSP</sequence>
<evidence type="ECO:0000259" key="1">
    <source>
        <dbReference type="Pfam" id="PF12708"/>
    </source>
</evidence>
<dbReference type="Gene3D" id="2.160.20.10">
    <property type="entry name" value="Single-stranded right-handed beta-helix, Pectin lyase-like"/>
    <property type="match status" value="1"/>
</dbReference>
<dbReference type="Proteomes" id="UP000249354">
    <property type="component" value="Unassembled WGS sequence"/>
</dbReference>
<evidence type="ECO:0000313" key="2">
    <source>
        <dbReference type="EMBL" id="PZO20346.1"/>
    </source>
</evidence>
<evidence type="ECO:0000313" key="3">
    <source>
        <dbReference type="Proteomes" id="UP000249354"/>
    </source>
</evidence>
<dbReference type="SUPFAM" id="SSF51126">
    <property type="entry name" value="Pectin lyase-like"/>
    <property type="match status" value="1"/>
</dbReference>
<organism evidence="2 3">
    <name type="scientific">Leptolyngbya foveolarum</name>
    <dbReference type="NCBI Taxonomy" id="47253"/>
    <lineage>
        <taxon>Bacteria</taxon>
        <taxon>Bacillati</taxon>
        <taxon>Cyanobacteriota</taxon>
        <taxon>Cyanophyceae</taxon>
        <taxon>Leptolyngbyales</taxon>
        <taxon>Leptolyngbyaceae</taxon>
        <taxon>Leptolyngbya group</taxon>
        <taxon>Leptolyngbya</taxon>
    </lineage>
</organism>
<dbReference type="EMBL" id="QBMC01000031">
    <property type="protein sequence ID" value="PZO20346.1"/>
    <property type="molecule type" value="Genomic_DNA"/>
</dbReference>
<accession>A0A2W4UG99</accession>
<name>A0A2W4UG99_9CYAN</name>
<dbReference type="InterPro" id="IPR012334">
    <property type="entry name" value="Pectin_lyas_fold"/>
</dbReference>
<dbReference type="AlphaFoldDB" id="A0A2W4UG99"/>
<reference evidence="3" key="1">
    <citation type="submission" date="2018-04" db="EMBL/GenBank/DDBJ databases">
        <authorList>
            <person name="Cornet L."/>
        </authorList>
    </citation>
    <scope>NUCLEOTIDE SEQUENCE [LARGE SCALE GENOMIC DNA]</scope>
</reference>
<dbReference type="InterPro" id="IPR011050">
    <property type="entry name" value="Pectin_lyase_fold/virulence"/>
</dbReference>
<reference evidence="2 3" key="2">
    <citation type="submission" date="2018-06" db="EMBL/GenBank/DDBJ databases">
        <title>Metagenomic assembly of (sub)arctic Cyanobacteria and their associated microbiome from non-axenic cultures.</title>
        <authorList>
            <person name="Baurain D."/>
        </authorList>
    </citation>
    <scope>NUCLEOTIDE SEQUENCE [LARGE SCALE GENOMIC DNA]</scope>
    <source>
        <strain evidence="2">ULC129bin1</strain>
    </source>
</reference>
<dbReference type="InterPro" id="IPR024535">
    <property type="entry name" value="RHGA/B-epi-like_pectate_lyase"/>
</dbReference>
<feature type="domain" description="Rhamnogalacturonase A/B/Epimerase-like pectate lyase" evidence="1">
    <location>
        <begin position="36"/>
        <end position="241"/>
    </location>
</feature>
<proteinExistence type="predicted"/>